<name>A0A1E5RMT7_9ASCO</name>
<accession>A0A1E5RMT7</accession>
<dbReference type="OrthoDB" id="10400380at2759"/>
<sequence length="315" mass="36154">MTETMENNFSKRLSLTGDISLIQEEDSKEITTLYDNENGCESENDVVKYNMMFEDNDAHSSTVNSPIQLKPFENFKITYDDINNSSINTYSRTTSANSQFSDNRKNSVGSSARSSYSCYNYESNAYDGKQLQLPKLRSPFKSKENSDELDINVVNSAPKQKKRNRSLRWSYQGQIDTINEIQKQKAINDTEKKLFANENTDSNEESNKDEQVRLKPIHKRTASLPYGSTLRVDTSSETPSSNMISLKRRLSPSTFFKSGSEDREGKIKQQQNKIKELELENLKQFSQIQELISQTSYSSCTLWCLPFCSPCFFME</sequence>
<evidence type="ECO:0000256" key="1">
    <source>
        <dbReference type="SAM" id="Coils"/>
    </source>
</evidence>
<evidence type="ECO:0000313" key="3">
    <source>
        <dbReference type="EMBL" id="OEJ87893.1"/>
    </source>
</evidence>
<feature type="region of interest" description="Disordered" evidence="2">
    <location>
        <begin position="92"/>
        <end position="114"/>
    </location>
</feature>
<evidence type="ECO:0000313" key="4">
    <source>
        <dbReference type="Proteomes" id="UP000095605"/>
    </source>
</evidence>
<protein>
    <submittedName>
        <fullName evidence="3">Uncharacterized protein</fullName>
    </submittedName>
</protein>
<dbReference type="EMBL" id="LPNL01000004">
    <property type="protein sequence ID" value="OEJ87893.1"/>
    <property type="molecule type" value="Genomic_DNA"/>
</dbReference>
<reference evidence="4" key="1">
    <citation type="journal article" date="2016" name="Genome Announc.">
        <title>Genome sequences of three species of Hanseniaspora isolated from spontaneous wine fermentations.</title>
        <authorList>
            <person name="Sternes P.R."/>
            <person name="Lee D."/>
            <person name="Kutyna D.R."/>
            <person name="Borneman A.R."/>
        </authorList>
    </citation>
    <scope>NUCLEOTIDE SEQUENCE [LARGE SCALE GENOMIC DNA]</scope>
    <source>
        <strain evidence="4">AWRI3578</strain>
    </source>
</reference>
<keyword evidence="4" id="KW-1185">Reference proteome</keyword>
<dbReference type="Proteomes" id="UP000095605">
    <property type="component" value="Unassembled WGS sequence"/>
</dbReference>
<keyword evidence="1" id="KW-0175">Coiled coil</keyword>
<proteinExistence type="predicted"/>
<dbReference type="AlphaFoldDB" id="A0A1E5RMT7"/>
<organism evidence="3 4">
    <name type="scientific">Hanseniaspora opuntiae</name>
    <dbReference type="NCBI Taxonomy" id="211096"/>
    <lineage>
        <taxon>Eukaryota</taxon>
        <taxon>Fungi</taxon>
        <taxon>Dikarya</taxon>
        <taxon>Ascomycota</taxon>
        <taxon>Saccharomycotina</taxon>
        <taxon>Saccharomycetes</taxon>
        <taxon>Saccharomycodales</taxon>
        <taxon>Saccharomycodaceae</taxon>
        <taxon>Hanseniaspora</taxon>
    </lineage>
</organism>
<gene>
    <name evidence="3" type="ORF">AWRI3578_g1735</name>
</gene>
<feature type="coiled-coil region" evidence="1">
    <location>
        <begin position="260"/>
        <end position="294"/>
    </location>
</feature>
<comment type="caution">
    <text evidence="3">The sequence shown here is derived from an EMBL/GenBank/DDBJ whole genome shotgun (WGS) entry which is preliminary data.</text>
</comment>
<evidence type="ECO:0000256" key="2">
    <source>
        <dbReference type="SAM" id="MobiDB-lite"/>
    </source>
</evidence>